<evidence type="ECO:0000313" key="2">
    <source>
        <dbReference type="Proteomes" id="UP000249354"/>
    </source>
</evidence>
<dbReference type="Proteomes" id="UP000249354">
    <property type="component" value="Unassembled WGS sequence"/>
</dbReference>
<dbReference type="AlphaFoldDB" id="A0A2W4U3G6"/>
<organism evidence="1 2">
    <name type="scientific">Leptolyngbya foveolarum</name>
    <dbReference type="NCBI Taxonomy" id="47253"/>
    <lineage>
        <taxon>Bacteria</taxon>
        <taxon>Bacillati</taxon>
        <taxon>Cyanobacteriota</taxon>
        <taxon>Cyanophyceae</taxon>
        <taxon>Leptolyngbyales</taxon>
        <taxon>Leptolyngbyaceae</taxon>
        <taxon>Leptolyngbya group</taxon>
        <taxon>Leptolyngbya</taxon>
    </lineage>
</organism>
<dbReference type="EMBL" id="QBMC01000094">
    <property type="protein sequence ID" value="PZO15352.1"/>
    <property type="molecule type" value="Genomic_DNA"/>
</dbReference>
<evidence type="ECO:0000313" key="1">
    <source>
        <dbReference type="EMBL" id="PZO15352.1"/>
    </source>
</evidence>
<protein>
    <submittedName>
        <fullName evidence="1">Uncharacterized protein</fullName>
    </submittedName>
</protein>
<gene>
    <name evidence="1" type="ORF">DCF25_13710</name>
</gene>
<sequence length="70" mass="7891">MVKDEMREIAYSLDALVPGLYIWCGPLKIRLWGSLPEENYPGTIHSAVGIAVVLPGYRIYSTYRGSYDPQ</sequence>
<comment type="caution">
    <text evidence="1">The sequence shown here is derived from an EMBL/GenBank/DDBJ whole genome shotgun (WGS) entry which is preliminary data.</text>
</comment>
<reference evidence="2" key="1">
    <citation type="submission" date="2018-04" db="EMBL/GenBank/DDBJ databases">
        <authorList>
            <person name="Cornet L."/>
        </authorList>
    </citation>
    <scope>NUCLEOTIDE SEQUENCE [LARGE SCALE GENOMIC DNA]</scope>
</reference>
<accession>A0A2W4U3G6</accession>
<reference evidence="1 2" key="2">
    <citation type="submission" date="2018-06" db="EMBL/GenBank/DDBJ databases">
        <title>Metagenomic assembly of (sub)arctic Cyanobacteria and their associated microbiome from non-axenic cultures.</title>
        <authorList>
            <person name="Baurain D."/>
        </authorList>
    </citation>
    <scope>NUCLEOTIDE SEQUENCE [LARGE SCALE GENOMIC DNA]</scope>
    <source>
        <strain evidence="1">ULC129bin1</strain>
    </source>
</reference>
<name>A0A2W4U3G6_9CYAN</name>
<proteinExistence type="predicted"/>